<sequence>MSKITIDTILPELKNYKIRKIDVNTICESLENKKTEKINIKLIEDKKKEKIAETKNYYNSIYNLCVKKINETCKYNKTDLFFRVPNNAVNINYYSKKGCIDYIIDKLYKNDIHVLIIDDCTLFISWKYSQNDIDKK</sequence>
<reference evidence="1" key="1">
    <citation type="journal article" date="2017" name="Science">
        <title>Giant viruses with an expanded complement of translation system components.</title>
        <authorList>
            <person name="Schulz F."/>
            <person name="Yutin N."/>
            <person name="Ivanova N.N."/>
            <person name="Ortega D.R."/>
            <person name="Lee T.K."/>
            <person name="Vierheilig J."/>
            <person name="Daims H."/>
            <person name="Horn M."/>
            <person name="Wagner M."/>
            <person name="Jensen G.J."/>
            <person name="Kyrpides N.C."/>
            <person name="Koonin E.V."/>
            <person name="Woyke T."/>
        </authorList>
    </citation>
    <scope>NUCLEOTIDE SEQUENCE</scope>
    <source>
        <strain evidence="1">HKV1</strain>
    </source>
</reference>
<dbReference type="Pfam" id="PF19063">
    <property type="entry name" value="DUF5759"/>
    <property type="match status" value="1"/>
</dbReference>
<accession>A0A1V0SFY4</accession>
<gene>
    <name evidence="1" type="ORF">Hokovirus_2_157</name>
</gene>
<dbReference type="EMBL" id="KY684104">
    <property type="protein sequence ID" value="ARF10630.1"/>
    <property type="molecule type" value="Genomic_DNA"/>
</dbReference>
<dbReference type="InterPro" id="IPR043977">
    <property type="entry name" value="DUF5759"/>
</dbReference>
<organism evidence="1">
    <name type="scientific">Hokovirus HKV1</name>
    <dbReference type="NCBI Taxonomy" id="1977638"/>
    <lineage>
        <taxon>Viruses</taxon>
        <taxon>Varidnaviria</taxon>
        <taxon>Bamfordvirae</taxon>
        <taxon>Nucleocytoviricota</taxon>
        <taxon>Megaviricetes</taxon>
        <taxon>Imitervirales</taxon>
        <taxon>Mimiviridae</taxon>
        <taxon>Klosneuvirinae</taxon>
        <taxon>Hokovirus</taxon>
    </lineage>
</organism>
<evidence type="ECO:0000313" key="1">
    <source>
        <dbReference type="EMBL" id="ARF10630.1"/>
    </source>
</evidence>
<protein>
    <submittedName>
        <fullName evidence="1">Uncharacterized protein</fullName>
    </submittedName>
</protein>
<proteinExistence type="predicted"/>
<name>A0A1V0SFY4_9VIRU</name>